<dbReference type="AlphaFoldDB" id="A0AAI9UZJ4"/>
<protein>
    <submittedName>
        <fullName evidence="1">NPP1 domain-containing protein</fullName>
    </submittedName>
</protein>
<evidence type="ECO:0000313" key="2">
    <source>
        <dbReference type="Proteomes" id="UP001239795"/>
    </source>
</evidence>
<name>A0AAI9UZJ4_9PEZI</name>
<organism evidence="1 2">
    <name type="scientific">Colletotrichum melonis</name>
    <dbReference type="NCBI Taxonomy" id="1209925"/>
    <lineage>
        <taxon>Eukaryota</taxon>
        <taxon>Fungi</taxon>
        <taxon>Dikarya</taxon>
        <taxon>Ascomycota</taxon>
        <taxon>Pezizomycotina</taxon>
        <taxon>Sordariomycetes</taxon>
        <taxon>Hypocreomycetidae</taxon>
        <taxon>Glomerellales</taxon>
        <taxon>Glomerellaceae</taxon>
        <taxon>Colletotrichum</taxon>
        <taxon>Colletotrichum acutatum species complex</taxon>
    </lineage>
</organism>
<accession>A0AAI9UZJ4</accession>
<keyword evidence="2" id="KW-1185">Reference proteome</keyword>
<comment type="caution">
    <text evidence="1">The sequence shown here is derived from an EMBL/GenBank/DDBJ whole genome shotgun (WGS) entry which is preliminary data.</text>
</comment>
<evidence type="ECO:0000313" key="1">
    <source>
        <dbReference type="EMBL" id="KAK1464928.1"/>
    </source>
</evidence>
<reference evidence="1 2" key="1">
    <citation type="submission" date="2016-10" db="EMBL/GenBank/DDBJ databases">
        <title>The genome sequence of Colletotrichum fioriniae PJ7.</title>
        <authorList>
            <person name="Baroncelli R."/>
        </authorList>
    </citation>
    <scope>NUCLEOTIDE SEQUENCE [LARGE SCALE GENOMIC DNA]</scope>
    <source>
        <strain evidence="1">Col 31</strain>
    </source>
</reference>
<sequence>GLKEKDITGFRPVGVWNTADHLNWGTPSTLRRISFRGPSVGLSMATYPKMKIYDNVIAAFKGADDENIIDRTLISRESLLASAKMPSPTFSMRRLRFLLRTPISSPR</sequence>
<gene>
    <name evidence="1" type="ORF">CMEL01_12283</name>
</gene>
<feature type="non-terminal residue" evidence="1">
    <location>
        <position position="1"/>
    </location>
</feature>
<dbReference type="EMBL" id="MLGG01000005">
    <property type="protein sequence ID" value="KAK1464928.1"/>
    <property type="molecule type" value="Genomic_DNA"/>
</dbReference>
<proteinExistence type="predicted"/>
<dbReference type="Proteomes" id="UP001239795">
    <property type="component" value="Unassembled WGS sequence"/>
</dbReference>